<organism evidence="1 2">
    <name type="scientific">Vermiconidia calcicola</name>
    <dbReference type="NCBI Taxonomy" id="1690605"/>
    <lineage>
        <taxon>Eukaryota</taxon>
        <taxon>Fungi</taxon>
        <taxon>Dikarya</taxon>
        <taxon>Ascomycota</taxon>
        <taxon>Pezizomycotina</taxon>
        <taxon>Dothideomycetes</taxon>
        <taxon>Dothideomycetidae</taxon>
        <taxon>Mycosphaerellales</taxon>
        <taxon>Extremaceae</taxon>
        <taxon>Vermiconidia</taxon>
    </lineage>
</organism>
<comment type="caution">
    <text evidence="1">The sequence shown here is derived from an EMBL/GenBank/DDBJ whole genome shotgun (WGS) entry which is preliminary data.</text>
</comment>
<evidence type="ECO:0000313" key="2">
    <source>
        <dbReference type="Proteomes" id="UP001281147"/>
    </source>
</evidence>
<accession>A0ACC3N9B4</accession>
<reference evidence="1" key="1">
    <citation type="submission" date="2023-07" db="EMBL/GenBank/DDBJ databases">
        <title>Black Yeasts Isolated from many extreme environments.</title>
        <authorList>
            <person name="Coleine C."/>
            <person name="Stajich J.E."/>
            <person name="Selbmann L."/>
        </authorList>
    </citation>
    <scope>NUCLEOTIDE SEQUENCE</scope>
    <source>
        <strain evidence="1">CCFEE 5714</strain>
    </source>
</reference>
<keyword evidence="2" id="KW-1185">Reference proteome</keyword>
<gene>
    <name evidence="1" type="ORF">LTR37_009441</name>
</gene>
<evidence type="ECO:0000313" key="1">
    <source>
        <dbReference type="EMBL" id="KAK3711665.1"/>
    </source>
</evidence>
<protein>
    <submittedName>
        <fullName evidence="1">Uncharacterized protein</fullName>
    </submittedName>
</protein>
<proteinExistence type="predicted"/>
<name>A0ACC3N9B4_9PEZI</name>
<dbReference type="EMBL" id="JAUTXU010000074">
    <property type="protein sequence ID" value="KAK3711665.1"/>
    <property type="molecule type" value="Genomic_DNA"/>
</dbReference>
<sequence>MIQMKPAHSGSSRLLINHDLYVSKTGESADLRPNGSRVPIVGGASASSSEQPSDATANLHHKFKRATSNLSNYKAEKTGFIRGSKPIGSPQSYIGLEVLDRLLENKYNVTALVRREAAARDLEKMGVKPVMGSLEDSETIQRQTAKSDIVFHTATADDISSVKAVIAGIEERASQDLHTIYIHTSGCTFLCDDSGGEYASDMVYSDTKPEDLDARPDSSSHREIDLAIISARKSLGTKAKLFIMLPPLIYGATHHNRLSIQVITMARFAIANQYAGHVGKGKSLWGLIHVNDLSYGYLTILQWLEQAPPEAALEHPYFFCENGKETSWRDAAGIIGAELTAAGKLSDPAPREIPKDQYAALFGPYSMVVLGQNARNRADRLRKLGWEAKHYDVRQAFREEELPLLLKEDLSGYSGYDKPAASGSG</sequence>
<dbReference type="Proteomes" id="UP001281147">
    <property type="component" value="Unassembled WGS sequence"/>
</dbReference>